<keyword evidence="3" id="KW-1185">Reference proteome</keyword>
<keyword evidence="1" id="KW-0472">Membrane</keyword>
<evidence type="ECO:0000313" key="3">
    <source>
        <dbReference type="Proteomes" id="UP000053766"/>
    </source>
</evidence>
<dbReference type="STRING" id="29172.A0A0D8XW14"/>
<organism evidence="2 3">
    <name type="scientific">Dictyocaulus viviparus</name>
    <name type="common">Bovine lungworm</name>
    <dbReference type="NCBI Taxonomy" id="29172"/>
    <lineage>
        <taxon>Eukaryota</taxon>
        <taxon>Metazoa</taxon>
        <taxon>Ecdysozoa</taxon>
        <taxon>Nematoda</taxon>
        <taxon>Chromadorea</taxon>
        <taxon>Rhabditida</taxon>
        <taxon>Rhabditina</taxon>
        <taxon>Rhabditomorpha</taxon>
        <taxon>Strongyloidea</taxon>
        <taxon>Metastrongylidae</taxon>
        <taxon>Dictyocaulus</taxon>
    </lineage>
</organism>
<keyword evidence="1" id="KW-0812">Transmembrane</keyword>
<evidence type="ECO:0000313" key="2">
    <source>
        <dbReference type="EMBL" id="KJH47974.1"/>
    </source>
</evidence>
<dbReference type="EMBL" id="KN716286">
    <property type="protein sequence ID" value="KJH47974.1"/>
    <property type="molecule type" value="Genomic_DNA"/>
</dbReference>
<name>A0A0D8XW14_DICVI</name>
<protein>
    <recommendedName>
        <fullName evidence="4">Ankyrin repeat protein</fullName>
    </recommendedName>
</protein>
<evidence type="ECO:0008006" key="4">
    <source>
        <dbReference type="Google" id="ProtNLM"/>
    </source>
</evidence>
<reference evidence="3" key="2">
    <citation type="journal article" date="2016" name="Sci. Rep.">
        <title>Dictyocaulus viviparus genome, variome and transcriptome elucidate lungworm biology and support future intervention.</title>
        <authorList>
            <person name="McNulty S.N."/>
            <person name="Strube C."/>
            <person name="Rosa B.A."/>
            <person name="Martin J.C."/>
            <person name="Tyagi R."/>
            <person name="Choi Y.J."/>
            <person name="Wang Q."/>
            <person name="Hallsworth Pepin K."/>
            <person name="Zhang X."/>
            <person name="Ozersky P."/>
            <person name="Wilson R.K."/>
            <person name="Sternberg P.W."/>
            <person name="Gasser R.B."/>
            <person name="Mitreva M."/>
        </authorList>
    </citation>
    <scope>NUCLEOTIDE SEQUENCE [LARGE SCALE GENOMIC DNA]</scope>
    <source>
        <strain evidence="3">HannoverDv2000</strain>
    </source>
</reference>
<proteinExistence type="predicted"/>
<dbReference type="Proteomes" id="UP000053766">
    <property type="component" value="Unassembled WGS sequence"/>
</dbReference>
<sequence length="162" mass="18521">MCAEQQRNLKKFEKRSSKNRALCSTFECVYPVDKQEILNNPVLLTGISGDTEMFFKMYLCASHSYEDQKCPSNCICFSATRSKANVLHFAAAYGNADFISTLLFPEESMLVDRSLSDHYKIMLERWLNSAISANGSFMFPFDVAVYYSMLTLLSYFSVCLLR</sequence>
<accession>A0A0D8XW14</accession>
<dbReference type="AlphaFoldDB" id="A0A0D8XW14"/>
<reference evidence="2 3" key="1">
    <citation type="submission" date="2013-11" db="EMBL/GenBank/DDBJ databases">
        <title>Draft genome of the bovine lungworm Dictyocaulus viviparus.</title>
        <authorList>
            <person name="Mitreva M."/>
        </authorList>
    </citation>
    <scope>NUCLEOTIDE SEQUENCE [LARGE SCALE GENOMIC DNA]</scope>
    <source>
        <strain evidence="2 3">HannoverDv2000</strain>
    </source>
</reference>
<feature type="transmembrane region" description="Helical" evidence="1">
    <location>
        <begin position="144"/>
        <end position="161"/>
    </location>
</feature>
<keyword evidence="1" id="KW-1133">Transmembrane helix</keyword>
<dbReference type="OrthoDB" id="5860128at2759"/>
<evidence type="ECO:0000256" key="1">
    <source>
        <dbReference type="SAM" id="Phobius"/>
    </source>
</evidence>
<gene>
    <name evidence="2" type="ORF">DICVIV_05950</name>
</gene>